<dbReference type="NCBIfam" id="TIGR00229">
    <property type="entry name" value="sensory_box"/>
    <property type="match status" value="1"/>
</dbReference>
<dbReference type="InterPro" id="IPR000014">
    <property type="entry name" value="PAS"/>
</dbReference>
<dbReference type="InterPro" id="IPR013656">
    <property type="entry name" value="PAS_4"/>
</dbReference>
<dbReference type="PROSITE" id="PS50112">
    <property type="entry name" value="PAS"/>
    <property type="match status" value="1"/>
</dbReference>
<dbReference type="InterPro" id="IPR035965">
    <property type="entry name" value="PAS-like_dom_sf"/>
</dbReference>
<dbReference type="RefSeq" id="WP_243334409.1">
    <property type="nucleotide sequence ID" value="NZ_AP027081.1"/>
</dbReference>
<dbReference type="Gene3D" id="3.30.450.20">
    <property type="entry name" value="PAS domain"/>
    <property type="match status" value="1"/>
</dbReference>
<dbReference type="CDD" id="cd00130">
    <property type="entry name" value="PAS"/>
    <property type="match status" value="1"/>
</dbReference>
<evidence type="ECO:0000259" key="1">
    <source>
        <dbReference type="PROSITE" id="PS50112"/>
    </source>
</evidence>
<protein>
    <recommendedName>
        <fullName evidence="5">PAS domain S-box-containing protein</fullName>
    </recommendedName>
</protein>
<reference evidence="3" key="1">
    <citation type="journal article" date="2023" name="Int. J. Syst. Evol. Microbiol.">
        <title>Mesoterricola silvestris gen. nov., sp. nov., Mesoterricola sediminis sp. nov., Geothrix oryzae sp. nov., Geothrix edaphica sp. nov., Geothrix rubra sp. nov., and Geothrix limicola sp. nov., six novel members of Acidobacteriota isolated from soils.</title>
        <authorList>
            <person name="Itoh H."/>
            <person name="Sugisawa Y."/>
            <person name="Mise K."/>
            <person name="Xu Z."/>
            <person name="Kuniyasu M."/>
            <person name="Ushijima N."/>
            <person name="Kawano K."/>
            <person name="Kobayashi E."/>
            <person name="Shiratori Y."/>
            <person name="Masuda Y."/>
            <person name="Senoo K."/>
        </authorList>
    </citation>
    <scope>NUCLEOTIDE SEQUENCE</scope>
    <source>
        <strain evidence="3">W786</strain>
    </source>
</reference>
<dbReference type="SUPFAM" id="SSF55785">
    <property type="entry name" value="PYP-like sensor domain (PAS domain)"/>
    <property type="match status" value="1"/>
</dbReference>
<evidence type="ECO:0008006" key="5">
    <source>
        <dbReference type="Google" id="ProtNLM"/>
    </source>
</evidence>
<feature type="domain" description="PAS" evidence="1">
    <location>
        <begin position="19"/>
        <end position="89"/>
    </location>
</feature>
<feature type="domain" description="PAC" evidence="2">
    <location>
        <begin position="92"/>
        <end position="143"/>
    </location>
</feature>
<proteinExistence type="predicted"/>
<evidence type="ECO:0000259" key="2">
    <source>
        <dbReference type="PROSITE" id="PS50113"/>
    </source>
</evidence>
<dbReference type="KEGG" id="msea:METESE_03370"/>
<evidence type="ECO:0000313" key="3">
    <source>
        <dbReference type="EMBL" id="BDU75379.1"/>
    </source>
</evidence>
<name>A0AA48KAS7_9BACT</name>
<dbReference type="Pfam" id="PF08448">
    <property type="entry name" value="PAS_4"/>
    <property type="match status" value="1"/>
</dbReference>
<dbReference type="SMART" id="SM00091">
    <property type="entry name" value="PAS"/>
    <property type="match status" value="1"/>
</dbReference>
<dbReference type="EMBL" id="AP027081">
    <property type="protein sequence ID" value="BDU75379.1"/>
    <property type="molecule type" value="Genomic_DNA"/>
</dbReference>
<keyword evidence="4" id="KW-1185">Reference proteome</keyword>
<organism evidence="3 4">
    <name type="scientific">Mesoterricola sediminis</name>
    <dbReference type="NCBI Taxonomy" id="2927980"/>
    <lineage>
        <taxon>Bacteria</taxon>
        <taxon>Pseudomonadati</taxon>
        <taxon>Acidobacteriota</taxon>
        <taxon>Holophagae</taxon>
        <taxon>Holophagales</taxon>
        <taxon>Holophagaceae</taxon>
        <taxon>Mesoterricola</taxon>
    </lineage>
</organism>
<evidence type="ECO:0000313" key="4">
    <source>
        <dbReference type="Proteomes" id="UP001228113"/>
    </source>
</evidence>
<gene>
    <name evidence="3" type="ORF">METESE_03370</name>
</gene>
<sequence length="216" mass="24084">MDPAPPDPGAPDPAELEPRMEVLRIVLDESTDPIFNILADGTYRYVNRAFSTPFGRQPHEVIGRRIHDLFSPVEAEKRMAVVRRAFATAQQIVFDVRVPTPAGDTFYITSVKPILDAAGQVASVVCISKDITARKKVEQERVELIRSLQAALQEVRTLTGLLPICSYCKKVRDDDGYWTQIESYIRSHSQADFTHGICPDCRTEHFHEVPPGAGAP</sequence>
<dbReference type="InterPro" id="IPR000700">
    <property type="entry name" value="PAS-assoc_C"/>
</dbReference>
<accession>A0AA48KAS7</accession>
<dbReference type="PROSITE" id="PS50113">
    <property type="entry name" value="PAC"/>
    <property type="match status" value="1"/>
</dbReference>
<dbReference type="Proteomes" id="UP001228113">
    <property type="component" value="Chromosome"/>
</dbReference>
<dbReference type="AlphaFoldDB" id="A0AA48KAS7"/>